<dbReference type="InterPro" id="IPR011098">
    <property type="entry name" value="G5_dom"/>
</dbReference>
<dbReference type="PROSITE" id="PS51782">
    <property type="entry name" value="LYSM"/>
    <property type="match status" value="1"/>
</dbReference>
<dbReference type="Gene3D" id="2.20.230.10">
    <property type="entry name" value="Resuscitation-promoting factor rpfb"/>
    <property type="match status" value="1"/>
</dbReference>
<organism evidence="4 5">
    <name type="scientific">Halalkalibacter oceani</name>
    <dbReference type="NCBI Taxonomy" id="1653776"/>
    <lineage>
        <taxon>Bacteria</taxon>
        <taxon>Bacillati</taxon>
        <taxon>Bacillota</taxon>
        <taxon>Bacilli</taxon>
        <taxon>Bacillales</taxon>
        <taxon>Bacillaceae</taxon>
        <taxon>Halalkalibacter</taxon>
    </lineage>
</organism>
<proteinExistence type="predicted"/>
<keyword evidence="1" id="KW-0732">Signal</keyword>
<dbReference type="InterPro" id="IPR016047">
    <property type="entry name" value="M23ase_b-sheet_dom"/>
</dbReference>
<dbReference type="RefSeq" id="WP_251224647.1">
    <property type="nucleotide sequence ID" value="NZ_JAMBOL010000025.1"/>
</dbReference>
<accession>A0A9X2IRV4</accession>
<dbReference type="CDD" id="cd12797">
    <property type="entry name" value="M23_peptidase"/>
    <property type="match status" value="1"/>
</dbReference>
<comment type="caution">
    <text evidence="4">The sequence shown here is derived from an EMBL/GenBank/DDBJ whole genome shotgun (WGS) entry which is preliminary data.</text>
</comment>
<reference evidence="4" key="1">
    <citation type="submission" date="2022-05" db="EMBL/GenBank/DDBJ databases">
        <title>Comparative Genomics of Spacecraft Associated Microbes.</title>
        <authorList>
            <person name="Tran M.T."/>
            <person name="Wright A."/>
            <person name="Seuylemezian A."/>
            <person name="Eisen J."/>
            <person name="Coil D."/>
        </authorList>
    </citation>
    <scope>NUCLEOTIDE SEQUENCE</scope>
    <source>
        <strain evidence="4">214.1.1</strain>
    </source>
</reference>
<feature type="domain" description="LysM" evidence="3">
    <location>
        <begin position="222"/>
        <end position="267"/>
    </location>
</feature>
<dbReference type="SMART" id="SM00257">
    <property type="entry name" value="LysM"/>
    <property type="match status" value="1"/>
</dbReference>
<dbReference type="EMBL" id="JAMBOL010000025">
    <property type="protein sequence ID" value="MCM3715958.1"/>
    <property type="molecule type" value="Genomic_DNA"/>
</dbReference>
<evidence type="ECO:0000313" key="5">
    <source>
        <dbReference type="Proteomes" id="UP001139179"/>
    </source>
</evidence>
<dbReference type="CDD" id="cd00118">
    <property type="entry name" value="LysM"/>
    <property type="match status" value="1"/>
</dbReference>
<dbReference type="Gene3D" id="2.70.70.10">
    <property type="entry name" value="Glucose Permease (Domain IIA)"/>
    <property type="match status" value="1"/>
</dbReference>
<dbReference type="PROSITE" id="PS51109">
    <property type="entry name" value="G5"/>
    <property type="match status" value="1"/>
</dbReference>
<evidence type="ECO:0000259" key="3">
    <source>
        <dbReference type="PROSITE" id="PS51782"/>
    </source>
</evidence>
<dbReference type="SUPFAM" id="SSF51261">
    <property type="entry name" value="Duplicated hybrid motif"/>
    <property type="match status" value="1"/>
</dbReference>
<gene>
    <name evidence="4" type="ORF">M3202_18030</name>
</gene>
<evidence type="ECO:0000259" key="2">
    <source>
        <dbReference type="PROSITE" id="PS51109"/>
    </source>
</evidence>
<dbReference type="PANTHER" id="PTHR21666">
    <property type="entry name" value="PEPTIDASE-RELATED"/>
    <property type="match status" value="1"/>
</dbReference>
<name>A0A9X2IRV4_9BACI</name>
<dbReference type="PANTHER" id="PTHR21666:SF270">
    <property type="entry name" value="MUREIN HYDROLASE ACTIVATOR ENVC"/>
    <property type="match status" value="1"/>
</dbReference>
<dbReference type="Pfam" id="PF07501">
    <property type="entry name" value="G5"/>
    <property type="match status" value="1"/>
</dbReference>
<dbReference type="SMART" id="SM01208">
    <property type="entry name" value="G5"/>
    <property type="match status" value="1"/>
</dbReference>
<dbReference type="Pfam" id="PF01551">
    <property type="entry name" value="Peptidase_M23"/>
    <property type="match status" value="1"/>
</dbReference>
<dbReference type="Pfam" id="PF01476">
    <property type="entry name" value="LysM"/>
    <property type="match status" value="1"/>
</dbReference>
<dbReference type="GO" id="GO:0004222">
    <property type="term" value="F:metalloendopeptidase activity"/>
    <property type="evidence" value="ECO:0007669"/>
    <property type="project" value="TreeGrafter"/>
</dbReference>
<dbReference type="InterPro" id="IPR018392">
    <property type="entry name" value="LysM"/>
</dbReference>
<dbReference type="Gene3D" id="3.10.350.10">
    <property type="entry name" value="LysM domain"/>
    <property type="match status" value="1"/>
</dbReference>
<feature type="domain" description="G5" evidence="2">
    <location>
        <begin position="273"/>
        <end position="354"/>
    </location>
</feature>
<dbReference type="SUPFAM" id="SSF54106">
    <property type="entry name" value="LysM domain"/>
    <property type="match status" value="1"/>
</dbReference>
<evidence type="ECO:0000313" key="4">
    <source>
        <dbReference type="EMBL" id="MCM3715958.1"/>
    </source>
</evidence>
<dbReference type="AlphaFoldDB" id="A0A9X2IRV4"/>
<keyword evidence="5" id="KW-1185">Reference proteome</keyword>
<sequence>MSSTNIGSLNRRKKVLIGLMLLMMIVAAQIVKADGKLIYTIYHVYVDGNHVGYLLDEEKYNSLVENMVETYQEQYPDYSLQIAEQVEIIPEFVFHQKSMDEQTLSALKEKLSVEAEAVAIYVNEEAAVYLPTEEEADKTLESFITQFVDEQEYETYLEIEEAAKASETEETTVSAAEVGETELVDVELSEDVVQVAQKTSPENVLTVKEAVKKLTKGVLEEQPYEVKEGDVLGSIANEHDLTTAELLDLNEGLTEETVLQIGQELKVTAYEPYMEVISTMKKSVEEEIPFQIEVKEDESMWKGDQKVTQPGQNGLQLVDYQLTERNGQLVKKEAVQEEIIQEPVTKVVVRGTKEMPSRGTGELSWPAVGGYISSYQGNRWGRFHRGIDIARPSNYDILAADNGTVTFAGQQGGYGNVVKINHNNGMETLYAHLRSIDVQVGQTVAQGQKIGVMGTTGNSTGIHLHFEVTENGQLKNPMDYLNR</sequence>
<dbReference type="InterPro" id="IPR050570">
    <property type="entry name" value="Cell_wall_metabolism_enzyme"/>
</dbReference>
<evidence type="ECO:0000256" key="1">
    <source>
        <dbReference type="ARBA" id="ARBA00022729"/>
    </source>
</evidence>
<protein>
    <submittedName>
        <fullName evidence="4">Peptidoglycan DD-metalloendopeptidase family protein</fullName>
    </submittedName>
</protein>
<dbReference type="InterPro" id="IPR011055">
    <property type="entry name" value="Dup_hybrid_motif"/>
</dbReference>
<dbReference type="InterPro" id="IPR036779">
    <property type="entry name" value="LysM_dom_sf"/>
</dbReference>
<dbReference type="Proteomes" id="UP001139179">
    <property type="component" value="Unassembled WGS sequence"/>
</dbReference>